<evidence type="ECO:0000313" key="16">
    <source>
        <dbReference type="Proteomes" id="UP001286313"/>
    </source>
</evidence>
<dbReference type="InterPro" id="IPR036249">
    <property type="entry name" value="Thioredoxin-like_sf"/>
</dbReference>
<dbReference type="EMBL" id="JAWQEG010004175">
    <property type="protein sequence ID" value="KAK3862712.1"/>
    <property type="molecule type" value="Genomic_DNA"/>
</dbReference>
<dbReference type="PRINTS" id="PR00421">
    <property type="entry name" value="THIOREDOXIN"/>
</dbReference>
<dbReference type="InterPro" id="IPR017937">
    <property type="entry name" value="Thioredoxin_CS"/>
</dbReference>
<dbReference type="GO" id="GO:0015035">
    <property type="term" value="F:protein-disulfide reductase activity"/>
    <property type="evidence" value="ECO:0007669"/>
    <property type="project" value="TreeGrafter"/>
</dbReference>
<keyword evidence="10" id="KW-0676">Redox-active center</keyword>
<dbReference type="FunFam" id="3.40.30.10:FF:000032">
    <property type="entry name" value="Protein disulfide-isomerase A6 homolog"/>
    <property type="match status" value="1"/>
</dbReference>
<evidence type="ECO:0000313" key="15">
    <source>
        <dbReference type="EMBL" id="KAK3862712.1"/>
    </source>
</evidence>
<dbReference type="GO" id="GO:0034976">
    <property type="term" value="P:response to endoplasmic reticulum stress"/>
    <property type="evidence" value="ECO:0007669"/>
    <property type="project" value="TreeGrafter"/>
</dbReference>
<feature type="domain" description="Thioredoxin" evidence="14">
    <location>
        <begin position="256"/>
        <end position="393"/>
    </location>
</feature>
<dbReference type="GO" id="GO:0005788">
    <property type="term" value="C:endoplasmic reticulum lumen"/>
    <property type="evidence" value="ECO:0007669"/>
    <property type="project" value="UniProtKB-SubCell"/>
</dbReference>
<feature type="compositionally biased region" description="Acidic residues" evidence="13">
    <location>
        <begin position="542"/>
        <end position="559"/>
    </location>
</feature>
<evidence type="ECO:0000256" key="8">
    <source>
        <dbReference type="ARBA" id="ARBA00023157"/>
    </source>
</evidence>
<evidence type="ECO:0000256" key="13">
    <source>
        <dbReference type="SAM" id="MobiDB-lite"/>
    </source>
</evidence>
<keyword evidence="7" id="KW-0256">Endoplasmic reticulum</keyword>
<keyword evidence="9" id="KW-0413">Isomerase</keyword>
<dbReference type="Gene3D" id="3.40.30.10">
    <property type="entry name" value="Glutaredoxin"/>
    <property type="match status" value="2"/>
</dbReference>
<evidence type="ECO:0000256" key="1">
    <source>
        <dbReference type="ARBA" id="ARBA00001182"/>
    </source>
</evidence>
<keyword evidence="8" id="KW-1015">Disulfide bond</keyword>
<dbReference type="EC" id="5.3.4.1" evidence="4"/>
<dbReference type="InterPro" id="IPR013766">
    <property type="entry name" value="Thioredoxin_domain"/>
</dbReference>
<feature type="domain" description="Thioredoxin" evidence="14">
    <location>
        <begin position="141"/>
        <end position="255"/>
    </location>
</feature>
<evidence type="ECO:0000256" key="6">
    <source>
        <dbReference type="ARBA" id="ARBA00022737"/>
    </source>
</evidence>
<dbReference type="CDD" id="cd02983">
    <property type="entry name" value="P5_C"/>
    <property type="match status" value="1"/>
</dbReference>
<keyword evidence="5" id="KW-0732">Signal</keyword>
<evidence type="ECO:0000256" key="9">
    <source>
        <dbReference type="ARBA" id="ARBA00023235"/>
    </source>
</evidence>
<dbReference type="InterPro" id="IPR057305">
    <property type="entry name" value="Thioredox_PDIA6_C"/>
</dbReference>
<evidence type="ECO:0000256" key="5">
    <source>
        <dbReference type="ARBA" id="ARBA00022729"/>
    </source>
</evidence>
<evidence type="ECO:0000256" key="7">
    <source>
        <dbReference type="ARBA" id="ARBA00022824"/>
    </source>
</evidence>
<comment type="similarity">
    <text evidence="3 12">Belongs to the protein disulfide isomerase family.</text>
</comment>
<evidence type="ECO:0000256" key="4">
    <source>
        <dbReference type="ARBA" id="ARBA00012723"/>
    </source>
</evidence>
<gene>
    <name evidence="15" type="ORF">Pcinc_031447</name>
</gene>
<sequence length="566" mass="61706">MSPSNEVIAIDNEDLENVEEFTFLESVVPGSESDLKRRTALAASFWKTQENGRSMPVDAPEGDPPRDDRIRDQTGLGHPTTDGGAQHPQGESGNAGGWRWCESKGQKTPIYAIKSKAVHSCFLVWRTEERPTNMKILLAVLAALVVDGALALYSPSSGVIDLTSSNFQRDVVRGDEIWIIEFYAPWCGHCQQLVPEYQKAAQALKGVVKVGGVNADEHKSLAGQYGVRGFPTIKIFGLDKNKPEDYNGQRSAQGIVDAGMKAVREKVNAQLSGKKSGGSGSGGGGNADDVVELTDSNFEKLVLKSDDMWLVEFFAPWCGHCKTLAPHWQKAASELKGKVKLGAVDATVHTVTASRYGVQGYPTIKFFNKGEVEEYDGGRTASDIVSWANDKAATNVEPPEIVQIVDDDSLDKACKENPICVIAVLPHILDCQSKCRQNYIDTLTVLGDKYKQKSWGWVWTEAMAQADLEQALDIGGFGYPALAALNAKKMQFALLKGAFSEHGINEFLRDISFGRGRTAPVRGAKLPAVVTVELWDGKDGSLPEEEDIDLSDVDLDDLDDVQKDEL</sequence>
<dbReference type="Pfam" id="PF00085">
    <property type="entry name" value="Thioredoxin"/>
    <property type="match status" value="2"/>
</dbReference>
<dbReference type="PROSITE" id="PS51352">
    <property type="entry name" value="THIOREDOXIN_2"/>
    <property type="match status" value="2"/>
</dbReference>
<comment type="caution">
    <text evidence="15">The sequence shown here is derived from an EMBL/GenBank/DDBJ whole genome shotgun (WGS) entry which is preliminary data.</text>
</comment>
<keyword evidence="16" id="KW-1185">Reference proteome</keyword>
<comment type="catalytic activity">
    <reaction evidence="1">
        <text>Catalyzes the rearrangement of -S-S- bonds in proteins.</text>
        <dbReference type="EC" id="5.3.4.1"/>
    </reaction>
</comment>
<dbReference type="GO" id="GO:0003756">
    <property type="term" value="F:protein disulfide isomerase activity"/>
    <property type="evidence" value="ECO:0007669"/>
    <property type="project" value="UniProtKB-EC"/>
</dbReference>
<evidence type="ECO:0000256" key="12">
    <source>
        <dbReference type="RuleBase" id="RU004208"/>
    </source>
</evidence>
<dbReference type="PANTHER" id="PTHR45815">
    <property type="entry name" value="PROTEIN DISULFIDE-ISOMERASE A6"/>
    <property type="match status" value="1"/>
</dbReference>
<dbReference type="PROSITE" id="PS00194">
    <property type="entry name" value="THIOREDOXIN_1"/>
    <property type="match status" value="2"/>
</dbReference>
<dbReference type="CDD" id="cd03001">
    <property type="entry name" value="PDI_a_P5"/>
    <property type="match status" value="2"/>
</dbReference>
<organism evidence="15 16">
    <name type="scientific">Petrolisthes cinctipes</name>
    <name type="common">Flat porcelain crab</name>
    <dbReference type="NCBI Taxonomy" id="88211"/>
    <lineage>
        <taxon>Eukaryota</taxon>
        <taxon>Metazoa</taxon>
        <taxon>Ecdysozoa</taxon>
        <taxon>Arthropoda</taxon>
        <taxon>Crustacea</taxon>
        <taxon>Multicrustacea</taxon>
        <taxon>Malacostraca</taxon>
        <taxon>Eumalacostraca</taxon>
        <taxon>Eucarida</taxon>
        <taxon>Decapoda</taxon>
        <taxon>Pleocyemata</taxon>
        <taxon>Anomura</taxon>
        <taxon>Galatheoidea</taxon>
        <taxon>Porcellanidae</taxon>
        <taxon>Petrolisthes</taxon>
    </lineage>
</organism>
<dbReference type="FunFam" id="3.40.30.10:FF:000050">
    <property type="entry name" value="protein disulfide-isomerase A6 isoform X1"/>
    <property type="match status" value="1"/>
</dbReference>
<name>A0AAE1EWN0_PETCI</name>
<evidence type="ECO:0000256" key="10">
    <source>
        <dbReference type="ARBA" id="ARBA00023284"/>
    </source>
</evidence>
<dbReference type="AlphaFoldDB" id="A0AAE1EWN0"/>
<reference evidence="15" key="1">
    <citation type="submission" date="2023-10" db="EMBL/GenBank/DDBJ databases">
        <title>Genome assemblies of two species of porcelain crab, Petrolisthes cinctipes and Petrolisthes manimaculis (Anomura: Porcellanidae).</title>
        <authorList>
            <person name="Angst P."/>
        </authorList>
    </citation>
    <scope>NUCLEOTIDE SEQUENCE</scope>
    <source>
        <strain evidence="15">PB745_01</strain>
        <tissue evidence="15">Gill</tissue>
    </source>
</reference>
<dbReference type="InterPro" id="IPR005788">
    <property type="entry name" value="PDI_thioredoxin-like_dom"/>
</dbReference>
<dbReference type="Proteomes" id="UP001286313">
    <property type="component" value="Unassembled WGS sequence"/>
</dbReference>
<evidence type="ECO:0000256" key="2">
    <source>
        <dbReference type="ARBA" id="ARBA00004319"/>
    </source>
</evidence>
<dbReference type="SUPFAM" id="SSF52833">
    <property type="entry name" value="Thioredoxin-like"/>
    <property type="match status" value="3"/>
</dbReference>
<evidence type="ECO:0000259" key="14">
    <source>
        <dbReference type="PROSITE" id="PS51352"/>
    </source>
</evidence>
<evidence type="ECO:0000256" key="11">
    <source>
        <dbReference type="ARBA" id="ARBA00067226"/>
    </source>
</evidence>
<comment type="subcellular location">
    <subcellularLocation>
        <location evidence="2">Endoplasmic reticulum lumen</location>
    </subcellularLocation>
</comment>
<dbReference type="Pfam" id="PF24541">
    <property type="entry name" value="Thioredox_PDIA6_C"/>
    <property type="match status" value="1"/>
</dbReference>
<feature type="region of interest" description="Disordered" evidence="13">
    <location>
        <begin position="46"/>
        <end position="96"/>
    </location>
</feature>
<dbReference type="NCBIfam" id="TIGR01126">
    <property type="entry name" value="pdi_dom"/>
    <property type="match status" value="1"/>
</dbReference>
<evidence type="ECO:0000256" key="3">
    <source>
        <dbReference type="ARBA" id="ARBA00006347"/>
    </source>
</evidence>
<feature type="region of interest" description="Disordered" evidence="13">
    <location>
        <begin position="542"/>
        <end position="566"/>
    </location>
</feature>
<feature type="compositionally biased region" description="Basic and acidic residues" evidence="13">
    <location>
        <begin position="63"/>
        <end position="72"/>
    </location>
</feature>
<dbReference type="PANTHER" id="PTHR45815:SF3">
    <property type="entry name" value="PROTEIN DISULFIDE-ISOMERASE A6"/>
    <property type="match status" value="1"/>
</dbReference>
<keyword evidence="6" id="KW-0677">Repeat</keyword>
<protein>
    <recommendedName>
        <fullName evidence="11">Protein disulfide-isomerase A6 homolog</fullName>
        <ecNumber evidence="4">5.3.4.1</ecNumber>
    </recommendedName>
</protein>
<proteinExistence type="inferred from homology"/>
<accession>A0AAE1EWN0</accession>